<feature type="compositionally biased region" description="Pro residues" evidence="1">
    <location>
        <begin position="1"/>
        <end position="12"/>
    </location>
</feature>
<dbReference type="PANTHER" id="PTHR33696:SF5">
    <property type="entry name" value="OS02G0551600 PROTEIN"/>
    <property type="match status" value="1"/>
</dbReference>
<feature type="region of interest" description="Disordered" evidence="1">
    <location>
        <begin position="82"/>
        <end position="117"/>
    </location>
</feature>
<protein>
    <submittedName>
        <fullName evidence="2">Uncharacterized protein</fullName>
    </submittedName>
</protein>
<keyword evidence="3" id="KW-1185">Reference proteome</keyword>
<name>A0AAQ3WVV4_PASNO</name>
<proteinExistence type="predicted"/>
<feature type="region of interest" description="Disordered" evidence="1">
    <location>
        <begin position="1"/>
        <end position="57"/>
    </location>
</feature>
<evidence type="ECO:0000313" key="2">
    <source>
        <dbReference type="EMBL" id="WVZ75066.1"/>
    </source>
</evidence>
<reference evidence="2 3" key="1">
    <citation type="submission" date="2024-02" db="EMBL/GenBank/DDBJ databases">
        <title>High-quality chromosome-scale genome assembly of Pensacola bahiagrass (Paspalum notatum Flugge var. saurae).</title>
        <authorList>
            <person name="Vega J.M."/>
            <person name="Podio M."/>
            <person name="Orjuela J."/>
            <person name="Siena L.A."/>
            <person name="Pessino S.C."/>
            <person name="Combes M.C."/>
            <person name="Mariac C."/>
            <person name="Albertini E."/>
            <person name="Pupilli F."/>
            <person name="Ortiz J.P.A."/>
            <person name="Leblanc O."/>
        </authorList>
    </citation>
    <scope>NUCLEOTIDE SEQUENCE [LARGE SCALE GENOMIC DNA]</scope>
    <source>
        <strain evidence="2">R1</strain>
        <tissue evidence="2">Leaf</tissue>
    </source>
</reference>
<feature type="compositionally biased region" description="Low complexity" evidence="1">
    <location>
        <begin position="47"/>
        <end position="57"/>
    </location>
</feature>
<dbReference type="EMBL" id="CP144749">
    <property type="protein sequence ID" value="WVZ75066.1"/>
    <property type="molecule type" value="Genomic_DNA"/>
</dbReference>
<evidence type="ECO:0000256" key="1">
    <source>
        <dbReference type="SAM" id="MobiDB-lite"/>
    </source>
</evidence>
<accession>A0AAQ3WVV4</accession>
<evidence type="ECO:0000313" key="3">
    <source>
        <dbReference type="Proteomes" id="UP001341281"/>
    </source>
</evidence>
<gene>
    <name evidence="2" type="ORF">U9M48_023158</name>
</gene>
<feature type="compositionally biased region" description="Low complexity" evidence="1">
    <location>
        <begin position="102"/>
        <end position="117"/>
    </location>
</feature>
<dbReference type="PANTHER" id="PTHR33696">
    <property type="entry name" value="T22J18.15-RELATED"/>
    <property type="match status" value="1"/>
</dbReference>
<organism evidence="2 3">
    <name type="scientific">Paspalum notatum var. saurae</name>
    <dbReference type="NCBI Taxonomy" id="547442"/>
    <lineage>
        <taxon>Eukaryota</taxon>
        <taxon>Viridiplantae</taxon>
        <taxon>Streptophyta</taxon>
        <taxon>Embryophyta</taxon>
        <taxon>Tracheophyta</taxon>
        <taxon>Spermatophyta</taxon>
        <taxon>Magnoliopsida</taxon>
        <taxon>Liliopsida</taxon>
        <taxon>Poales</taxon>
        <taxon>Poaceae</taxon>
        <taxon>PACMAD clade</taxon>
        <taxon>Panicoideae</taxon>
        <taxon>Andropogonodae</taxon>
        <taxon>Paspaleae</taxon>
        <taxon>Paspalinae</taxon>
        <taxon>Paspalum</taxon>
    </lineage>
</organism>
<sequence length="208" mass="22345">MPASPPPQPSPATPSSAAATPRRRRRHLLLVPSSKSSSSHQHHHHSPSSSLAPASPFSFFPPASSPSPFHRFLPSPLRASSVPFSWEHRPGIPKTPARSHRPAASSSKNNNNKALPLPPSLLARSCAGGSDPYAAVVPAEYAAEMDMSQPRPAGRLLGRWRVRRSRRRSSARLGDALADWLSMLSLYRSCKRAAACFADSRAKSPAAA</sequence>
<dbReference type="AlphaFoldDB" id="A0AAQ3WVV4"/>
<dbReference type="Proteomes" id="UP001341281">
    <property type="component" value="Chromosome 05"/>
</dbReference>